<keyword evidence="1" id="KW-0732">Signal</keyword>
<keyword evidence="3" id="KW-1133">Transmembrane helix</keyword>
<evidence type="ECO:0008006" key="6">
    <source>
        <dbReference type="Google" id="ProtNLM"/>
    </source>
</evidence>
<evidence type="ECO:0000256" key="2">
    <source>
        <dbReference type="ARBA" id="ARBA00022801"/>
    </source>
</evidence>
<dbReference type="InterPro" id="IPR050955">
    <property type="entry name" value="Plant_Biomass_Hydrol_Est"/>
</dbReference>
<dbReference type="PATRIC" id="fig|1123269.5.peg.4228"/>
<name>W0AJW4_9SPHN</name>
<keyword evidence="2" id="KW-0378">Hydrolase</keyword>
<dbReference type="Proteomes" id="UP000018851">
    <property type="component" value="Chromosome"/>
</dbReference>
<dbReference type="Pfam" id="PF10503">
    <property type="entry name" value="Esterase_PHB"/>
    <property type="match status" value="1"/>
</dbReference>
<evidence type="ECO:0000256" key="3">
    <source>
        <dbReference type="SAM" id="Phobius"/>
    </source>
</evidence>
<dbReference type="NCBIfam" id="TIGR01840">
    <property type="entry name" value="esterase_phb"/>
    <property type="match status" value="1"/>
</dbReference>
<keyword evidence="3" id="KW-0472">Membrane</keyword>
<keyword evidence="5" id="KW-1185">Reference proteome</keyword>
<dbReference type="PANTHER" id="PTHR43037:SF1">
    <property type="entry name" value="BLL1128 PROTEIN"/>
    <property type="match status" value="1"/>
</dbReference>
<dbReference type="HOGENOM" id="CLU_027551_0_3_5"/>
<sequence>MDMFKTFRKATRLARNRRPLSAALELNKLLLAPAAKPARKRKPQTKKATRIKTALNPLPRPAAGSFVSADFTCSHGSLAYMLYTPVGSIRRRMPMVVMLHGCSQTAGDFAVGTAMNRLADELGFIVLYPEQARSANLARCWNWHRTNHQRRGSGEPAVIAALTRHAMLATRANPARVYIAGISAGGAAAAIVAAAYPELFAAVGVHSGVAVGDISTLSEAMAAMGGKREARSNRRLPTQRPTIVFHGDHDRTVHPSNAAGFLTNLEQAAPGPLTSRTQSGVASGGRAFTRRTFRDQSGRLMLEDWTIHGSGHSWSGGSRLGSHTDPAGPDASREMLRFFLAQRRAASKAAAGGT</sequence>
<dbReference type="KEGG" id="ssan:NX02_21620"/>
<dbReference type="STRING" id="1123269.NX02_21620"/>
<dbReference type="EMBL" id="CP006644">
    <property type="protein sequence ID" value="AHE55955.1"/>
    <property type="molecule type" value="Genomic_DNA"/>
</dbReference>
<dbReference type="eggNOG" id="COG3509">
    <property type="taxonomic scope" value="Bacteria"/>
</dbReference>
<dbReference type="InterPro" id="IPR010126">
    <property type="entry name" value="Esterase_phb"/>
</dbReference>
<evidence type="ECO:0000313" key="5">
    <source>
        <dbReference type="Proteomes" id="UP000018851"/>
    </source>
</evidence>
<evidence type="ECO:0000313" key="4">
    <source>
        <dbReference type="EMBL" id="AHE55955.1"/>
    </source>
</evidence>
<accession>W0AJW4</accession>
<dbReference type="Gene3D" id="3.40.50.1820">
    <property type="entry name" value="alpha/beta hydrolase"/>
    <property type="match status" value="1"/>
</dbReference>
<organism evidence="4 5">
    <name type="scientific">Sphingomonas sanxanigenens DSM 19645 = NX02</name>
    <dbReference type="NCBI Taxonomy" id="1123269"/>
    <lineage>
        <taxon>Bacteria</taxon>
        <taxon>Pseudomonadati</taxon>
        <taxon>Pseudomonadota</taxon>
        <taxon>Alphaproteobacteria</taxon>
        <taxon>Sphingomonadales</taxon>
        <taxon>Sphingomonadaceae</taxon>
        <taxon>Sphingomonas</taxon>
    </lineage>
</organism>
<proteinExistence type="predicted"/>
<evidence type="ECO:0000256" key="1">
    <source>
        <dbReference type="ARBA" id="ARBA00022729"/>
    </source>
</evidence>
<dbReference type="GO" id="GO:0016787">
    <property type="term" value="F:hydrolase activity"/>
    <property type="evidence" value="ECO:0007669"/>
    <property type="project" value="UniProtKB-KW"/>
</dbReference>
<reference evidence="4 5" key="1">
    <citation type="submission" date="2013-07" db="EMBL/GenBank/DDBJ databases">
        <title>Completed genome of Sphingomonas sanxanigenens NX02.</title>
        <authorList>
            <person name="Ma T."/>
            <person name="Huang H."/>
            <person name="Wu M."/>
            <person name="Li X."/>
            <person name="Li G."/>
        </authorList>
    </citation>
    <scope>NUCLEOTIDE SEQUENCE [LARGE SCALE GENOMIC DNA]</scope>
    <source>
        <strain evidence="4 5">NX02</strain>
    </source>
</reference>
<dbReference type="InterPro" id="IPR029058">
    <property type="entry name" value="AB_hydrolase_fold"/>
</dbReference>
<protein>
    <recommendedName>
        <fullName evidence="6">Esterase</fullName>
    </recommendedName>
</protein>
<keyword evidence="3" id="KW-0812">Transmembrane</keyword>
<dbReference type="SUPFAM" id="SSF53474">
    <property type="entry name" value="alpha/beta-Hydrolases"/>
    <property type="match status" value="1"/>
</dbReference>
<dbReference type="GO" id="GO:0005576">
    <property type="term" value="C:extracellular region"/>
    <property type="evidence" value="ECO:0007669"/>
    <property type="project" value="InterPro"/>
</dbReference>
<dbReference type="AlphaFoldDB" id="W0AJW4"/>
<dbReference type="PANTHER" id="PTHR43037">
    <property type="entry name" value="UNNAMED PRODUCT-RELATED"/>
    <property type="match status" value="1"/>
</dbReference>
<gene>
    <name evidence="4" type="ORF">NX02_21620</name>
</gene>
<feature type="transmembrane region" description="Helical" evidence="3">
    <location>
        <begin position="177"/>
        <end position="196"/>
    </location>
</feature>